<comment type="caution">
    <text evidence="4">The sequence shown here is derived from an EMBL/GenBank/DDBJ whole genome shotgun (WGS) entry which is preliminary data.</text>
</comment>
<comment type="similarity">
    <text evidence="1 3">Belongs to the UPF0122 family.</text>
</comment>
<dbReference type="NCBIfam" id="NF001070">
    <property type="entry name" value="PRK00118.1-6"/>
    <property type="match status" value="1"/>
</dbReference>
<dbReference type="GO" id="GO:0003677">
    <property type="term" value="F:DNA binding"/>
    <property type="evidence" value="ECO:0007669"/>
    <property type="project" value="UniProtKB-KW"/>
</dbReference>
<dbReference type="PANTHER" id="PTHR40083:SF1">
    <property type="entry name" value="UPF0122 PROTEIN YLXM"/>
    <property type="match status" value="1"/>
</dbReference>
<evidence type="ECO:0000256" key="2">
    <source>
        <dbReference type="ARBA" id="ARBA00024764"/>
    </source>
</evidence>
<proteinExistence type="inferred from homology"/>
<protein>
    <recommendedName>
        <fullName evidence="3">UPF0122 protein I8J29_08335</fullName>
    </recommendedName>
</protein>
<dbReference type="Proteomes" id="UP000670947">
    <property type="component" value="Unassembled WGS sequence"/>
</dbReference>
<dbReference type="PANTHER" id="PTHR40083">
    <property type="entry name" value="UPF0122 PROTEIN CBO2450/CLC_2298"/>
    <property type="match status" value="1"/>
</dbReference>
<dbReference type="InterPro" id="IPR013324">
    <property type="entry name" value="RNA_pol_sigma_r3/r4-like"/>
</dbReference>
<dbReference type="Pfam" id="PF04297">
    <property type="entry name" value="UPF0122"/>
    <property type="match status" value="1"/>
</dbReference>
<sequence>MHETDALAKTNRINMLFDFYETLLTEKQQTFLKYYFHDDYSLGEIAAEFDISRQAVYEHVKRAEAVLESCESKLQLLAKHEAAERWLAKLDQMAERIAGDSDMRAELLAIAQGLRGEGGSAT</sequence>
<evidence type="ECO:0000313" key="4">
    <source>
        <dbReference type="EMBL" id="MBO7744198.1"/>
    </source>
</evidence>
<gene>
    <name evidence="4" type="ORF">I8J29_08335</name>
</gene>
<name>A0ABS3W7C3_9BACL</name>
<accession>A0ABS3W7C3</accession>
<dbReference type="InterPro" id="IPR007394">
    <property type="entry name" value="UPF0122"/>
</dbReference>
<dbReference type="SUPFAM" id="SSF88659">
    <property type="entry name" value="Sigma3 and sigma4 domains of RNA polymerase sigma factors"/>
    <property type="match status" value="1"/>
</dbReference>
<dbReference type="HAMAP" id="MF_00245">
    <property type="entry name" value="UPF0122"/>
    <property type="match status" value="1"/>
</dbReference>
<evidence type="ECO:0000256" key="1">
    <source>
        <dbReference type="ARBA" id="ARBA00008720"/>
    </source>
</evidence>
<evidence type="ECO:0000256" key="3">
    <source>
        <dbReference type="HAMAP-Rule" id="MF_00245"/>
    </source>
</evidence>
<dbReference type="EMBL" id="JAGGDJ010000003">
    <property type="protein sequence ID" value="MBO7744198.1"/>
    <property type="molecule type" value="Genomic_DNA"/>
</dbReference>
<evidence type="ECO:0000313" key="5">
    <source>
        <dbReference type="Proteomes" id="UP000670947"/>
    </source>
</evidence>
<dbReference type="NCBIfam" id="NF045758">
    <property type="entry name" value="YlxM"/>
    <property type="match status" value="1"/>
</dbReference>
<organism evidence="4 5">
    <name type="scientific">Paenibacillus artemisiicola</name>
    <dbReference type="NCBI Taxonomy" id="1172618"/>
    <lineage>
        <taxon>Bacteria</taxon>
        <taxon>Bacillati</taxon>
        <taxon>Bacillota</taxon>
        <taxon>Bacilli</taxon>
        <taxon>Bacillales</taxon>
        <taxon>Paenibacillaceae</taxon>
        <taxon>Paenibacillus</taxon>
    </lineage>
</organism>
<comment type="function">
    <text evidence="2 3">Might take part in the signal recognition particle (SRP) pathway. This is inferred from the conservation of its genetic proximity to ftsY/ffh. May be a regulatory protein.</text>
</comment>
<reference evidence="4 5" key="1">
    <citation type="submission" date="2021-03" db="EMBL/GenBank/DDBJ databases">
        <title>Paenibacillus artemisicola MWE-103 whole genome sequence.</title>
        <authorList>
            <person name="Ham Y.J."/>
        </authorList>
    </citation>
    <scope>NUCLEOTIDE SEQUENCE [LARGE SCALE GENOMIC DNA]</scope>
    <source>
        <strain evidence="4 5">MWE-103</strain>
    </source>
</reference>
<dbReference type="InterPro" id="IPR036388">
    <property type="entry name" value="WH-like_DNA-bd_sf"/>
</dbReference>
<dbReference type="RefSeq" id="WP_208847174.1">
    <property type="nucleotide sequence ID" value="NZ_JAGGDJ010000003.1"/>
</dbReference>
<keyword evidence="4" id="KW-0238">DNA-binding</keyword>
<dbReference type="Gene3D" id="1.10.10.10">
    <property type="entry name" value="Winged helix-like DNA-binding domain superfamily/Winged helix DNA-binding domain"/>
    <property type="match status" value="1"/>
</dbReference>
<dbReference type="InterPro" id="IPR054831">
    <property type="entry name" value="UPF0122_fam_protein"/>
</dbReference>
<keyword evidence="5" id="KW-1185">Reference proteome</keyword>